<evidence type="ECO:0000313" key="2">
    <source>
        <dbReference type="EMBL" id="KRG38835.1"/>
    </source>
</evidence>
<reference evidence="2 3" key="1">
    <citation type="submission" date="2015-10" db="EMBL/GenBank/DDBJ databases">
        <title>Genome sequencing and analysis of members of genus Stenotrophomonas.</title>
        <authorList>
            <person name="Patil P.P."/>
            <person name="Midha S."/>
            <person name="Patil P.B."/>
        </authorList>
    </citation>
    <scope>NUCLEOTIDE SEQUENCE [LARGE SCALE GENOMIC DNA]</scope>
    <source>
        <strain evidence="2 3">JCM 9942</strain>
    </source>
</reference>
<keyword evidence="1" id="KW-0175">Coiled coil</keyword>
<organism evidence="2 3">
    <name type="scientific">Stenotrophomonas pictorum JCM 9942</name>
    <dbReference type="NCBI Taxonomy" id="1236960"/>
    <lineage>
        <taxon>Bacteria</taxon>
        <taxon>Pseudomonadati</taxon>
        <taxon>Pseudomonadota</taxon>
        <taxon>Gammaproteobacteria</taxon>
        <taxon>Lysobacterales</taxon>
        <taxon>Lysobacteraceae</taxon>
        <taxon>Stenotrophomonas</taxon>
    </lineage>
</organism>
<sequence length="96" mass="10929">MIDMTGSDVAVGGGIALLGKFLWDRFISTDGKSYDALVNQQGDRINAQEQRLVALEQGLDEERKARRDAESKVYELTLRIQRLESELRRHNIEVPQ</sequence>
<evidence type="ECO:0000313" key="3">
    <source>
        <dbReference type="Proteomes" id="UP000050836"/>
    </source>
</evidence>
<feature type="coiled-coil region" evidence="1">
    <location>
        <begin position="45"/>
        <end position="93"/>
    </location>
</feature>
<protein>
    <submittedName>
        <fullName evidence="2">Uncharacterized protein</fullName>
    </submittedName>
</protein>
<dbReference type="Proteomes" id="UP000050836">
    <property type="component" value="Unassembled WGS sequence"/>
</dbReference>
<name>A0A0R0ADK6_9GAMM</name>
<dbReference type="EMBL" id="LLXS01000051">
    <property type="protein sequence ID" value="KRG38835.1"/>
    <property type="molecule type" value="Genomic_DNA"/>
</dbReference>
<comment type="caution">
    <text evidence="2">The sequence shown here is derived from an EMBL/GenBank/DDBJ whole genome shotgun (WGS) entry which is preliminary data.</text>
</comment>
<gene>
    <name evidence="2" type="ORF">ARC78_15280</name>
</gene>
<dbReference type="AlphaFoldDB" id="A0A0R0ADK6"/>
<keyword evidence="3" id="KW-1185">Reference proteome</keyword>
<accession>A0A0R0ADK6</accession>
<proteinExistence type="predicted"/>
<evidence type="ECO:0000256" key="1">
    <source>
        <dbReference type="SAM" id="Coils"/>
    </source>
</evidence>